<dbReference type="Proteomes" id="UP001149411">
    <property type="component" value="Unassembled WGS sequence"/>
</dbReference>
<feature type="transmembrane region" description="Helical" evidence="2">
    <location>
        <begin position="143"/>
        <end position="162"/>
    </location>
</feature>
<gene>
    <name evidence="4" type="ORF">EGH25_05670</name>
</gene>
<dbReference type="Pfam" id="PF23600">
    <property type="entry name" value="CdpA_N"/>
    <property type="match status" value="1"/>
</dbReference>
<accession>A0A9Q4C2V0</accession>
<feature type="transmembrane region" description="Helical" evidence="2">
    <location>
        <begin position="35"/>
        <end position="57"/>
    </location>
</feature>
<proteinExistence type="predicted"/>
<reference evidence="4" key="1">
    <citation type="submission" date="2022-09" db="EMBL/GenBank/DDBJ databases">
        <title>Haloadaptaus new haloarchaeum isolated from saline soil.</title>
        <authorList>
            <person name="Duran-Viseras A."/>
            <person name="Sanchez-Porro C."/>
            <person name="Ventosa A."/>
        </authorList>
    </citation>
    <scope>NUCLEOTIDE SEQUENCE</scope>
    <source>
        <strain evidence="4">F3-133</strain>
    </source>
</reference>
<dbReference type="RefSeq" id="WP_266086673.1">
    <property type="nucleotide sequence ID" value="NZ_RKLV01000004.1"/>
</dbReference>
<feature type="region of interest" description="Disordered" evidence="1">
    <location>
        <begin position="216"/>
        <end position="239"/>
    </location>
</feature>
<keyword evidence="5" id="KW-1185">Reference proteome</keyword>
<dbReference type="AlphaFoldDB" id="A0A9Q4C2V0"/>
<evidence type="ECO:0000256" key="2">
    <source>
        <dbReference type="SAM" id="Phobius"/>
    </source>
</evidence>
<dbReference type="SUPFAM" id="SSF103473">
    <property type="entry name" value="MFS general substrate transporter"/>
    <property type="match status" value="1"/>
</dbReference>
<protein>
    <submittedName>
        <fullName evidence="4">Yip1 family protein</fullName>
    </submittedName>
</protein>
<evidence type="ECO:0000256" key="1">
    <source>
        <dbReference type="SAM" id="MobiDB-lite"/>
    </source>
</evidence>
<dbReference type="InterPro" id="IPR036259">
    <property type="entry name" value="MFS_trans_sf"/>
</dbReference>
<evidence type="ECO:0000313" key="4">
    <source>
        <dbReference type="EMBL" id="MCX2818835.1"/>
    </source>
</evidence>
<dbReference type="InterPro" id="IPR055563">
    <property type="entry name" value="CdpA_N"/>
</dbReference>
<keyword evidence="2" id="KW-0812">Transmembrane</keyword>
<name>A0A9Q4C2V0_9EURY</name>
<keyword evidence="2" id="KW-1133">Transmembrane helix</keyword>
<evidence type="ECO:0000259" key="3">
    <source>
        <dbReference type="Pfam" id="PF23600"/>
    </source>
</evidence>
<comment type="caution">
    <text evidence="4">The sequence shown here is derived from an EMBL/GenBank/DDBJ whole genome shotgun (WGS) entry which is preliminary data.</text>
</comment>
<sequence length="239" mass="27004">MTKDDTAGSEPNLLPETVERWHRSRFGSSVYSEEVYGYWIFAIGTSLVIIGFLIFILSSVLGKGDTNLWVARQTAAVLAASGAPAVLYATVRELPVRHVHRGALATGAFLCSVAVVLFVFYYPTNWNALSRSPSPDSSGWVSAVYFLGIIFLVLPALVRVWTEGFHRSNPDRRVKQLVHKVDRLEKKLESQSSTVNEISEENRRIRSTVDEIENRLRTVSEQHERSMREDVSERYRGED</sequence>
<evidence type="ECO:0000313" key="5">
    <source>
        <dbReference type="Proteomes" id="UP001149411"/>
    </source>
</evidence>
<feature type="domain" description="Cell division protein A N-terminal" evidence="3">
    <location>
        <begin position="21"/>
        <end position="158"/>
    </location>
</feature>
<organism evidence="4 5">
    <name type="scientific">Halorutilus salinus</name>
    <dbReference type="NCBI Taxonomy" id="2487751"/>
    <lineage>
        <taxon>Archaea</taxon>
        <taxon>Methanobacteriati</taxon>
        <taxon>Methanobacteriota</taxon>
        <taxon>Stenosarchaea group</taxon>
        <taxon>Halobacteria</taxon>
        <taxon>Halorutilales</taxon>
        <taxon>Halorutilaceae</taxon>
        <taxon>Halorutilus</taxon>
    </lineage>
</organism>
<feature type="transmembrane region" description="Helical" evidence="2">
    <location>
        <begin position="103"/>
        <end position="123"/>
    </location>
</feature>
<keyword evidence="2" id="KW-0472">Membrane</keyword>
<dbReference type="EMBL" id="RKLV01000004">
    <property type="protein sequence ID" value="MCX2818835.1"/>
    <property type="molecule type" value="Genomic_DNA"/>
</dbReference>
<feature type="transmembrane region" description="Helical" evidence="2">
    <location>
        <begin position="69"/>
        <end position="91"/>
    </location>
</feature>